<dbReference type="SMART" id="SM00220">
    <property type="entry name" value="S_TKc"/>
    <property type="match status" value="1"/>
</dbReference>
<dbReference type="EMBL" id="MAYM02002315">
    <property type="protein sequence ID" value="RLM96831.1"/>
    <property type="molecule type" value="Genomic_DNA"/>
</dbReference>
<dbReference type="PANTHER" id="PTHR24355:SF18">
    <property type="entry name" value="G PROTEIN-COUPLED RECEPTOR KINASE"/>
    <property type="match status" value="1"/>
</dbReference>
<keyword evidence="13" id="KW-1185">Reference proteome</keyword>
<accession>A0A3R7J040</accession>
<evidence type="ECO:0000256" key="6">
    <source>
        <dbReference type="PROSITE-ProRule" id="PRU10141"/>
    </source>
</evidence>
<feature type="domain" description="Protein kinase" evidence="8">
    <location>
        <begin position="144"/>
        <end position="422"/>
    </location>
</feature>
<reference evidence="10" key="1">
    <citation type="journal article" date="2015" name="Genom Data">
        <title>Genome sequences of six Phytophthora species associated with forests in New Zealand.</title>
        <authorList>
            <person name="Studholme D.J."/>
            <person name="McDougal R.L."/>
            <person name="Sambles C."/>
            <person name="Hansen E."/>
            <person name="Hardy G."/>
            <person name="Grant M."/>
            <person name="Ganley R.J."/>
            <person name="Williams N.M."/>
        </authorList>
    </citation>
    <scope>NUCLEOTIDE SEQUENCE</scope>
    <source>
        <strain evidence="10">NZFS 2646</strain>
    </source>
</reference>
<evidence type="ECO:0000256" key="3">
    <source>
        <dbReference type="ARBA" id="ARBA00022741"/>
    </source>
</evidence>
<dbReference type="STRING" id="325452.A0A3R7J040"/>
<evidence type="ECO:0000256" key="1">
    <source>
        <dbReference type="ARBA" id="ARBA00022527"/>
    </source>
</evidence>
<dbReference type="InterPro" id="IPR011009">
    <property type="entry name" value="Kinase-like_dom_sf"/>
</dbReference>
<dbReference type="Proteomes" id="UP000785171">
    <property type="component" value="Unassembled WGS sequence"/>
</dbReference>
<evidence type="ECO:0000259" key="9">
    <source>
        <dbReference type="PROSITE" id="PS51285"/>
    </source>
</evidence>
<dbReference type="InterPro" id="IPR017441">
    <property type="entry name" value="Protein_kinase_ATP_BS"/>
</dbReference>
<organism evidence="11 14">
    <name type="scientific">Phytophthora kernoviae</name>
    <dbReference type="NCBI Taxonomy" id="325452"/>
    <lineage>
        <taxon>Eukaryota</taxon>
        <taxon>Sar</taxon>
        <taxon>Stramenopiles</taxon>
        <taxon>Oomycota</taxon>
        <taxon>Peronosporomycetes</taxon>
        <taxon>Peronosporales</taxon>
        <taxon>Peronosporaceae</taxon>
        <taxon>Phytophthora</taxon>
    </lineage>
</organism>
<dbReference type="GO" id="GO:0005524">
    <property type="term" value="F:ATP binding"/>
    <property type="evidence" value="ECO:0007669"/>
    <property type="project" value="UniProtKB-UniRule"/>
</dbReference>
<protein>
    <recommendedName>
        <fullName evidence="15">Protein kinase domain-containing protein</fullName>
    </recommendedName>
</protein>
<dbReference type="Pfam" id="PF00069">
    <property type="entry name" value="Pkinase"/>
    <property type="match status" value="1"/>
</dbReference>
<keyword evidence="1" id="KW-0723">Serine/threonine-protein kinase</keyword>
<reference evidence="13 14" key="2">
    <citation type="submission" date="2018-07" db="EMBL/GenBank/DDBJ databases">
        <title>Genome sequencing of oomycete isolates from Chile give support for New Zealand origin for Phytophthora kernoviae and make available the first Nothophytophthora sp. genome.</title>
        <authorList>
            <person name="Studholme D.J."/>
            <person name="Sanfuentes E."/>
            <person name="Panda P."/>
            <person name="Hill R."/>
            <person name="Sambles C."/>
            <person name="Grant M."/>
            <person name="Williams N.M."/>
            <person name="Mcdougal R.L."/>
        </authorList>
    </citation>
    <scope>NUCLEOTIDE SEQUENCE [LARGE SCALE GENOMIC DNA]</scope>
    <source>
        <strain evidence="11">Chile2</strain>
        <strain evidence="12">Chile4</strain>
    </source>
</reference>
<evidence type="ECO:0000313" key="14">
    <source>
        <dbReference type="Proteomes" id="UP000285883"/>
    </source>
</evidence>
<evidence type="ECO:0000313" key="12">
    <source>
        <dbReference type="EMBL" id="RLN85806.1"/>
    </source>
</evidence>
<dbReference type="Proteomes" id="UP000285883">
    <property type="component" value="Unassembled WGS sequence"/>
</dbReference>
<feature type="compositionally biased region" description="Low complexity" evidence="7">
    <location>
        <begin position="26"/>
        <end position="40"/>
    </location>
</feature>
<keyword evidence="4" id="KW-0418">Kinase</keyword>
<comment type="caution">
    <text evidence="11">The sequence shown here is derived from an EMBL/GenBank/DDBJ whole genome shotgun (WGS) entry which is preliminary data.</text>
</comment>
<feature type="binding site" evidence="6">
    <location>
        <position position="182"/>
    </location>
    <ligand>
        <name>ATP</name>
        <dbReference type="ChEBI" id="CHEBI:30616"/>
    </ligand>
</feature>
<dbReference type="Gene3D" id="1.10.510.10">
    <property type="entry name" value="Transferase(Phosphotransferase) domain 1"/>
    <property type="match status" value="1"/>
</dbReference>
<dbReference type="AlphaFoldDB" id="A0A3R7J040"/>
<evidence type="ECO:0000313" key="11">
    <source>
        <dbReference type="EMBL" id="RLM96831.1"/>
    </source>
</evidence>
<dbReference type="EMBL" id="MBDN02000004">
    <property type="protein sequence ID" value="RLN85806.1"/>
    <property type="molecule type" value="Genomic_DNA"/>
</dbReference>
<feature type="domain" description="AGC-kinase C-terminal" evidence="9">
    <location>
        <begin position="330"/>
        <end position="396"/>
    </location>
</feature>
<dbReference type="InterPro" id="IPR000719">
    <property type="entry name" value="Prot_kinase_dom"/>
</dbReference>
<keyword evidence="5 6" id="KW-0067">ATP-binding</keyword>
<evidence type="ECO:0000256" key="4">
    <source>
        <dbReference type="ARBA" id="ARBA00022777"/>
    </source>
</evidence>
<evidence type="ECO:0000313" key="13">
    <source>
        <dbReference type="Proteomes" id="UP000285624"/>
    </source>
</evidence>
<evidence type="ECO:0000313" key="10">
    <source>
        <dbReference type="EMBL" id="KAG2532640.1"/>
    </source>
</evidence>
<dbReference type="SUPFAM" id="SSF56112">
    <property type="entry name" value="Protein kinase-like (PK-like)"/>
    <property type="match status" value="1"/>
</dbReference>
<gene>
    <name evidence="11" type="ORF">BBI17_000274</name>
    <name evidence="12" type="ORF">BBO99_00000172</name>
    <name evidence="10" type="ORF">JM16_000260</name>
</gene>
<name>A0A3R7J040_9STRA</name>
<dbReference type="SMART" id="SM00133">
    <property type="entry name" value="S_TK_X"/>
    <property type="match status" value="1"/>
</dbReference>
<dbReference type="PROSITE" id="PS51285">
    <property type="entry name" value="AGC_KINASE_CTER"/>
    <property type="match status" value="1"/>
</dbReference>
<evidence type="ECO:0000256" key="5">
    <source>
        <dbReference type="ARBA" id="ARBA00022840"/>
    </source>
</evidence>
<feature type="region of interest" description="Disordered" evidence="7">
    <location>
        <begin position="18"/>
        <end position="43"/>
    </location>
</feature>
<sequence length="422" mass="47364">MHPRQPVRAVSVGVRAHRAKRVGHTSNNINNSSSSKNSSIQLDEPSLYGSEAVATYEPRYESSWRRTGRSSMAADVRIPSFLIPCSASQLMDARYKSRKFSRAIASDVHTAVEQHGNRKLDFLVEVTKYRTLQTADQRAAKARDIWGQILGRGGFGMVNGCIKRTSASLYAMKVMNKKMIKKKHAEKLCLAERKILAAISSPFVVCLKYAFQTPEELFLVLDLRTGGDLSFHLNRSRFSETQTVDWWSYGCLVYELLYGKCPFRTSKAKALHEDKQQAYDKATLELTPAYDSKYFSADAADLIQQLLIRDPTKRLGANGADEIKRTKFFSSIDWVAMEQQQVSPPFVPDNEINAASQADIGSFDISTVKGIKISEQEQAAYSGWDYVCPETFQREAVEYLVWEIKNGPCTIGANNNSCCTIL</sequence>
<keyword evidence="3 6" id="KW-0547">Nucleotide-binding</keyword>
<dbReference type="PANTHER" id="PTHR24355">
    <property type="entry name" value="G PROTEIN-COUPLED RECEPTOR KINASE/RIBOSOMAL PROTEIN S6 KINASE"/>
    <property type="match status" value="1"/>
</dbReference>
<evidence type="ECO:0000259" key="8">
    <source>
        <dbReference type="PROSITE" id="PS50011"/>
    </source>
</evidence>
<keyword evidence="2" id="KW-0808">Transferase</keyword>
<dbReference type="PROSITE" id="PS00107">
    <property type="entry name" value="PROTEIN_KINASE_ATP"/>
    <property type="match status" value="1"/>
</dbReference>
<dbReference type="Proteomes" id="UP000285624">
    <property type="component" value="Unassembled WGS sequence"/>
</dbReference>
<evidence type="ECO:0000256" key="2">
    <source>
        <dbReference type="ARBA" id="ARBA00022679"/>
    </source>
</evidence>
<dbReference type="PROSITE" id="PS50011">
    <property type="entry name" value="PROTEIN_KINASE_DOM"/>
    <property type="match status" value="1"/>
</dbReference>
<proteinExistence type="predicted"/>
<evidence type="ECO:0008006" key="15">
    <source>
        <dbReference type="Google" id="ProtNLM"/>
    </source>
</evidence>
<dbReference type="GO" id="GO:0004674">
    <property type="term" value="F:protein serine/threonine kinase activity"/>
    <property type="evidence" value="ECO:0007669"/>
    <property type="project" value="UniProtKB-KW"/>
</dbReference>
<dbReference type="InterPro" id="IPR000961">
    <property type="entry name" value="AGC-kinase_C"/>
</dbReference>
<evidence type="ECO:0000256" key="7">
    <source>
        <dbReference type="SAM" id="MobiDB-lite"/>
    </source>
</evidence>
<dbReference type="Gene3D" id="1.10.167.10">
    <property type="entry name" value="Regulator of G-protein Signalling 4, domain 2"/>
    <property type="match status" value="1"/>
</dbReference>
<dbReference type="EMBL" id="JPWV03000003">
    <property type="protein sequence ID" value="KAG2532640.1"/>
    <property type="molecule type" value="Genomic_DNA"/>
</dbReference>
<reference evidence="10" key="3">
    <citation type="submission" date="2020-06" db="EMBL/GenBank/DDBJ databases">
        <authorList>
            <person name="Studholme D.J."/>
        </authorList>
    </citation>
    <scope>NUCLEOTIDE SEQUENCE</scope>
    <source>
        <strain evidence="10">NZFS 2646</strain>
    </source>
</reference>
<dbReference type="InterPro" id="IPR044926">
    <property type="entry name" value="RGS_subdomain_2"/>
</dbReference>
<dbReference type="Gene3D" id="3.30.200.20">
    <property type="entry name" value="Phosphorylase Kinase, domain 1"/>
    <property type="match status" value="1"/>
</dbReference>